<keyword evidence="8" id="KW-0445">Lipid transport</keyword>
<evidence type="ECO:0000256" key="6">
    <source>
        <dbReference type="ARBA" id="ARBA00022824"/>
    </source>
</evidence>
<feature type="region of interest" description="Disordered" evidence="11">
    <location>
        <begin position="893"/>
        <end position="920"/>
    </location>
</feature>
<evidence type="ECO:0000313" key="16">
    <source>
        <dbReference type="Proteomes" id="UP001479436"/>
    </source>
</evidence>
<evidence type="ECO:0000256" key="3">
    <source>
        <dbReference type="ARBA" id="ARBA00022553"/>
    </source>
</evidence>
<evidence type="ECO:0000256" key="5">
    <source>
        <dbReference type="ARBA" id="ARBA00022737"/>
    </source>
</evidence>
<comment type="subcellular location">
    <subcellularLocation>
        <location evidence="1">Endoplasmic reticulum membrane</location>
    </subcellularLocation>
</comment>
<feature type="domain" description="C2" evidence="13">
    <location>
        <begin position="1421"/>
        <end position="1540"/>
    </location>
</feature>
<dbReference type="PROSITE" id="PS51847">
    <property type="entry name" value="SMP"/>
    <property type="match status" value="1"/>
</dbReference>
<keyword evidence="2" id="KW-0813">Transport</keyword>
<feature type="domain" description="C2" evidence="13">
    <location>
        <begin position="736"/>
        <end position="855"/>
    </location>
</feature>
<feature type="transmembrane region" description="Helical" evidence="12">
    <location>
        <begin position="206"/>
        <end position="232"/>
    </location>
</feature>
<reference evidence="15 16" key="1">
    <citation type="submission" date="2023-04" db="EMBL/GenBank/DDBJ databases">
        <title>Genome of Basidiobolus ranarum AG-B5.</title>
        <authorList>
            <person name="Stajich J.E."/>
            <person name="Carter-House D."/>
            <person name="Gryganskyi A."/>
        </authorList>
    </citation>
    <scope>NUCLEOTIDE SEQUENCE [LARGE SCALE GENOMIC DNA]</scope>
    <source>
        <strain evidence="15 16">AG-B5</strain>
    </source>
</reference>
<proteinExistence type="predicted"/>
<keyword evidence="9" id="KW-0446">Lipid-binding</keyword>
<keyword evidence="16" id="KW-1185">Reference proteome</keyword>
<dbReference type="InterPro" id="IPR037765">
    <property type="entry name" value="C2B_Tricalbin"/>
</dbReference>
<dbReference type="Gene3D" id="2.60.40.150">
    <property type="entry name" value="C2 domain"/>
    <property type="match status" value="6"/>
</dbReference>
<feature type="transmembrane region" description="Helical" evidence="12">
    <location>
        <begin position="280"/>
        <end position="301"/>
    </location>
</feature>
<feature type="region of interest" description="Disordered" evidence="11">
    <location>
        <begin position="138"/>
        <end position="158"/>
    </location>
</feature>
<keyword evidence="6" id="KW-0256">Endoplasmic reticulum</keyword>
<evidence type="ECO:0000256" key="8">
    <source>
        <dbReference type="ARBA" id="ARBA00023055"/>
    </source>
</evidence>
<organism evidence="15 16">
    <name type="scientific">Basidiobolus ranarum</name>
    <dbReference type="NCBI Taxonomy" id="34480"/>
    <lineage>
        <taxon>Eukaryota</taxon>
        <taxon>Fungi</taxon>
        <taxon>Fungi incertae sedis</taxon>
        <taxon>Zoopagomycota</taxon>
        <taxon>Entomophthoromycotina</taxon>
        <taxon>Basidiobolomycetes</taxon>
        <taxon>Basidiobolales</taxon>
        <taxon>Basidiobolaceae</taxon>
        <taxon>Basidiobolus</taxon>
    </lineage>
</organism>
<feature type="compositionally biased region" description="Polar residues" evidence="11">
    <location>
        <begin position="893"/>
        <end position="919"/>
    </location>
</feature>
<feature type="domain" description="C2" evidence="13">
    <location>
        <begin position="1050"/>
        <end position="1168"/>
    </location>
</feature>
<feature type="compositionally biased region" description="Polar residues" evidence="11">
    <location>
        <begin position="1382"/>
        <end position="1391"/>
    </location>
</feature>
<feature type="region of interest" description="Disordered" evidence="11">
    <location>
        <begin position="1"/>
        <end position="46"/>
    </location>
</feature>
<name>A0ABR2W4M5_9FUNG</name>
<feature type="compositionally biased region" description="Polar residues" evidence="11">
    <location>
        <begin position="1249"/>
        <end position="1258"/>
    </location>
</feature>
<dbReference type="PIRSF" id="PIRSF037232">
    <property type="entry name" value="Tricalbin"/>
    <property type="match status" value="1"/>
</dbReference>
<dbReference type="InterPro" id="IPR052455">
    <property type="entry name" value="Tricalbin_domain"/>
</dbReference>
<feature type="compositionally biased region" description="Polar residues" evidence="11">
    <location>
        <begin position="1405"/>
        <end position="1417"/>
    </location>
</feature>
<dbReference type="EMBL" id="JASJQH010007062">
    <property type="protein sequence ID" value="KAK9719095.1"/>
    <property type="molecule type" value="Genomic_DNA"/>
</dbReference>
<evidence type="ECO:0000256" key="12">
    <source>
        <dbReference type="SAM" id="Phobius"/>
    </source>
</evidence>
<evidence type="ECO:0000256" key="1">
    <source>
        <dbReference type="ARBA" id="ARBA00004586"/>
    </source>
</evidence>
<feature type="region of interest" description="Disordered" evidence="11">
    <location>
        <begin position="1382"/>
        <end position="1417"/>
    </location>
</feature>
<keyword evidence="4 12" id="KW-0812">Transmembrane</keyword>
<dbReference type="PROSITE" id="PS50004">
    <property type="entry name" value="C2"/>
    <property type="match status" value="6"/>
</dbReference>
<gene>
    <name evidence="15" type="primary">TCB2_2</name>
    <name evidence="15" type="ORF">K7432_005018</name>
</gene>
<feature type="compositionally biased region" description="Polar residues" evidence="11">
    <location>
        <begin position="1"/>
        <end position="18"/>
    </location>
</feature>
<comment type="caution">
    <text evidence="15">The sequence shown here is derived from an EMBL/GenBank/DDBJ whole genome shotgun (WGS) entry which is preliminary data.</text>
</comment>
<accession>A0ABR2W4M5</accession>
<dbReference type="CDD" id="cd04044">
    <property type="entry name" value="C2A_Tricalbin-like"/>
    <property type="match status" value="1"/>
</dbReference>
<feature type="domain" description="C2" evidence="13">
    <location>
        <begin position="599"/>
        <end position="719"/>
    </location>
</feature>
<feature type="compositionally biased region" description="Low complexity" evidence="11">
    <location>
        <begin position="1287"/>
        <end position="1297"/>
    </location>
</feature>
<feature type="compositionally biased region" description="Low complexity" evidence="11">
    <location>
        <begin position="1259"/>
        <end position="1278"/>
    </location>
</feature>
<keyword evidence="10 12" id="KW-0472">Membrane</keyword>
<dbReference type="SMART" id="SM00239">
    <property type="entry name" value="C2"/>
    <property type="match status" value="6"/>
</dbReference>
<feature type="domain" description="SMP-LTD" evidence="14">
    <location>
        <begin position="259"/>
        <end position="464"/>
    </location>
</feature>
<feature type="compositionally biased region" description="Low complexity" evidence="11">
    <location>
        <begin position="29"/>
        <end position="45"/>
    </location>
</feature>
<feature type="domain" description="C2" evidence="13">
    <location>
        <begin position="460"/>
        <end position="577"/>
    </location>
</feature>
<dbReference type="InterPro" id="IPR000008">
    <property type="entry name" value="C2_dom"/>
</dbReference>
<dbReference type="SUPFAM" id="SSF49562">
    <property type="entry name" value="C2 domain (Calcium/lipid-binding domain, CaLB)"/>
    <property type="match status" value="6"/>
</dbReference>
<dbReference type="InterPro" id="IPR017147">
    <property type="entry name" value="Tricalbin"/>
</dbReference>
<feature type="region of interest" description="Disordered" evidence="11">
    <location>
        <begin position="1236"/>
        <end position="1297"/>
    </location>
</feature>
<dbReference type="InterPro" id="IPR035892">
    <property type="entry name" value="C2_domain_sf"/>
</dbReference>
<evidence type="ECO:0000256" key="9">
    <source>
        <dbReference type="ARBA" id="ARBA00023121"/>
    </source>
</evidence>
<protein>
    <submittedName>
        <fullName evidence="15">Tricalbin-2</fullName>
    </submittedName>
</protein>
<dbReference type="CDD" id="cd00030">
    <property type="entry name" value="C2"/>
    <property type="match status" value="1"/>
</dbReference>
<dbReference type="InterPro" id="IPR031468">
    <property type="entry name" value="SMP_LBD"/>
</dbReference>
<dbReference type="Pfam" id="PF00168">
    <property type="entry name" value="C2"/>
    <property type="match status" value="6"/>
</dbReference>
<feature type="region of interest" description="Disordered" evidence="11">
    <location>
        <begin position="91"/>
        <end position="114"/>
    </location>
</feature>
<dbReference type="CDD" id="cd04052">
    <property type="entry name" value="C2B_Tricalbin-like"/>
    <property type="match status" value="1"/>
</dbReference>
<keyword evidence="7 12" id="KW-1133">Transmembrane helix</keyword>
<sequence>MSNTPAMPSVPVSENTPDLGNVPSKEETTSTPNTPNIPNIPNIPNMPSVEVVETNTLPHADQPVTSPVVSEEPAQLPSELVQEKIVAELSDSNTPIHSFNPEDSPEEKANKTKETAGTVLPNIPLSSRDSFDTKSIISESSKGPLRRQSTASTTLRRQSTASTIKSTFSTNSASAIVGWKQSNESFLDTYSGQEWQNALCLVTVVLVTYILASLGLGFGWCLIVLIFAAQYYKNSIKRFRRNARDDITRELSVAKLLTDTESTEWLNTFLSKFWLIYEPVLSATIVGITDGILAVSTPGFLDSLRLTEFTLGTKAPRVESVKTFTNDDDETVEMEWDVSFTPNDLEDLTHRQLRNKTNPKIVLEVRVGKGFVGAGMPILVEDVSFRGRMRVKMRLMSNFPHMQSVDLCFMEPPTIDYILKPIGGETFGFDISHIPGLSSFIKEQIHAVLGPMMYNPNVFTLNMEQLMSGVDTEAAIGVLKIRIRHARNLKNLEVVGLSDPYVRLNINNRAELGRTAFKQNTLNPSWDETFYILIHDLNETLALEVFDKEEIKKDRSLGTATFNMSSLLDEPNQDNIIAKVIRERGKEHGEVCFDANYYPVIEPIIEEDGTTTQVESNHGILKVYVHQAKDLASKASTKLNPYGVVKLNGTKLLSTKILKRKANPVWEDAVECFIGDRSKAILSIEIKDERGLAVDPLLGNFSIGLNEALKRMEEQNQWFNLNGHASGKVRLSFVWKPVEIKGGVIASGHLAPPTGVVRLDIIEAKNLKNVEKIGKSDPYVIVSVSGRPLSRTEVIDNNLNPSWNETHYIGVRSPREVIYFDVYDFDKVGKDRLLGSTSIPAQQILGEQINEHQWGPGAPKDLKLNLHLEGKEKGEIHVKASYNPFIELDTGSNLAGPQSQPIDQSLESSESPVDTTTDTVPLAKPIDYTQYSTGLLSIIVGNTRGMRRRSELVYAEVLLNSNEYNVVHRTKPTKRALNPSFDEECEVFIQEAQFATITIYLREQIDERSIVARKTIDLPTILEQLSNGIPEDGFWYEFENTDGKIQLFLKFSPVEIQIDESESWINKGLVMVKILKAEGLRAADSSGTSDPYIVVTRDGEKVHKTKVIKKTLSPVYNEEFSTLIHARNESSLVFNVYDWNQVQTHEQLGYFQISTKNLEPLTWIQDDYSLTDGTGTVSLKIMFRPEHVGRMTTDRKQTFQAATKSVIGKGVGGATRAVGGTLGGISKGVSGLLSLGKKTSSRGSISAPRPNTNMPQEASSTRSNSISSSFSNNVRNSSDVPNSLETPNMPNMPNMPEKPNLPNIPETSSKSEIPNMPYMSNTPSDSAYSQASVDDIKAPITPVSPKFSLNIEEEAIANVDNNIERDSVKKDLSGLFSEAQVGSQLTTDNARISSPSSINEPENSFHSLSAPQSPMSNRSSIANLDDFSEFSGESDGEHGFLTVEILQAKDLIAANSNGSSNPYVRVRSDRKTLYKTKVCKKTLEPKWNERFTIPVRSSSIKLHFSVRDRNLLQDSYLGEYEANVSEHIQLNSQVGDENWVELRKTERGKLLLKFTFISNTSPRSSEVFDSLTSSAKKKLGFSSFRRKL</sequence>
<feature type="domain" description="C2" evidence="13">
    <location>
        <begin position="916"/>
        <end position="1036"/>
    </location>
</feature>
<keyword evidence="3" id="KW-0597">Phosphoprotein</keyword>
<dbReference type="Pfam" id="PF25669">
    <property type="entry name" value="SMP_MUG190-like"/>
    <property type="match status" value="1"/>
</dbReference>
<evidence type="ECO:0000256" key="2">
    <source>
        <dbReference type="ARBA" id="ARBA00022448"/>
    </source>
</evidence>
<dbReference type="InterPro" id="IPR037761">
    <property type="entry name" value="C2A_Tricalbin"/>
</dbReference>
<evidence type="ECO:0000256" key="11">
    <source>
        <dbReference type="SAM" id="MobiDB-lite"/>
    </source>
</evidence>
<keyword evidence="5" id="KW-0677">Repeat</keyword>
<dbReference type="PANTHER" id="PTHR46980:SF2">
    <property type="entry name" value="TRICALBIN-1-RELATED"/>
    <property type="match status" value="1"/>
</dbReference>
<evidence type="ECO:0000259" key="13">
    <source>
        <dbReference type="PROSITE" id="PS50004"/>
    </source>
</evidence>
<evidence type="ECO:0000256" key="10">
    <source>
        <dbReference type="ARBA" id="ARBA00023136"/>
    </source>
</evidence>
<dbReference type="CDD" id="cd21678">
    <property type="entry name" value="SMP_TCB"/>
    <property type="match status" value="1"/>
</dbReference>
<dbReference type="PANTHER" id="PTHR46980">
    <property type="entry name" value="TRICALBIN-1-RELATED"/>
    <property type="match status" value="1"/>
</dbReference>
<feature type="compositionally biased region" description="Low complexity" evidence="11">
    <location>
        <begin position="1392"/>
        <end position="1404"/>
    </location>
</feature>
<evidence type="ECO:0000259" key="14">
    <source>
        <dbReference type="PROSITE" id="PS51847"/>
    </source>
</evidence>
<dbReference type="Proteomes" id="UP001479436">
    <property type="component" value="Unassembled WGS sequence"/>
</dbReference>
<evidence type="ECO:0000256" key="7">
    <source>
        <dbReference type="ARBA" id="ARBA00022989"/>
    </source>
</evidence>
<evidence type="ECO:0000313" key="15">
    <source>
        <dbReference type="EMBL" id="KAK9719095.1"/>
    </source>
</evidence>
<evidence type="ECO:0000256" key="4">
    <source>
        <dbReference type="ARBA" id="ARBA00022692"/>
    </source>
</evidence>